<protein>
    <submittedName>
        <fullName evidence="3">Copper amine oxidase N-terminal domain-containing protein</fullName>
    </submittedName>
</protein>
<evidence type="ECO:0000259" key="2">
    <source>
        <dbReference type="Pfam" id="PF07833"/>
    </source>
</evidence>
<dbReference type="RefSeq" id="WP_251873350.1">
    <property type="nucleotide sequence ID" value="NZ_CP098755.1"/>
</dbReference>
<reference evidence="3" key="1">
    <citation type="submission" date="2022-06" db="EMBL/GenBank/DDBJ databases">
        <title>Genome sequencing of Brevibacillus sp. BB3-R1.</title>
        <authorList>
            <person name="Heo J."/>
            <person name="Lee D."/>
            <person name="Won M."/>
            <person name="Han B.-H."/>
            <person name="Hong S.-B."/>
            <person name="Kwon S.-W."/>
        </authorList>
    </citation>
    <scope>NUCLEOTIDE SEQUENCE</scope>
    <source>
        <strain evidence="3">BB3-R1</strain>
    </source>
</reference>
<feature type="chain" id="PRO_5046721800" evidence="1">
    <location>
        <begin position="27"/>
        <end position="335"/>
    </location>
</feature>
<dbReference type="Gene3D" id="3.30.457.10">
    <property type="entry name" value="Copper amine oxidase-like, N-terminal domain"/>
    <property type="match status" value="1"/>
</dbReference>
<evidence type="ECO:0000256" key="1">
    <source>
        <dbReference type="SAM" id="SignalP"/>
    </source>
</evidence>
<dbReference type="SUPFAM" id="SSF55383">
    <property type="entry name" value="Copper amine oxidase, domain N"/>
    <property type="match status" value="1"/>
</dbReference>
<dbReference type="InterPro" id="IPR036582">
    <property type="entry name" value="Mao_N_sf"/>
</dbReference>
<dbReference type="EMBL" id="CP098755">
    <property type="protein sequence ID" value="USG66238.1"/>
    <property type="molecule type" value="Genomic_DNA"/>
</dbReference>
<name>A0ABY4WGF2_9BACL</name>
<feature type="domain" description="Copper amine oxidase-like N-terminal" evidence="2">
    <location>
        <begin position="37"/>
        <end position="140"/>
    </location>
</feature>
<feature type="signal peptide" evidence="1">
    <location>
        <begin position="1"/>
        <end position="26"/>
    </location>
</feature>
<evidence type="ECO:0000313" key="4">
    <source>
        <dbReference type="Proteomes" id="UP001056500"/>
    </source>
</evidence>
<keyword evidence="4" id="KW-1185">Reference proteome</keyword>
<gene>
    <name evidence="3" type="ORF">NDK47_02565</name>
</gene>
<keyword evidence="1" id="KW-0732">Signal</keyword>
<dbReference type="Proteomes" id="UP001056500">
    <property type="component" value="Chromosome"/>
</dbReference>
<dbReference type="Pfam" id="PF07833">
    <property type="entry name" value="Cu_amine_oxidN1"/>
    <property type="match status" value="1"/>
</dbReference>
<dbReference type="InterPro" id="IPR012854">
    <property type="entry name" value="Cu_amine_oxidase-like_N"/>
</dbReference>
<organism evidence="3 4">
    <name type="scientific">Brevibacillus ruminantium</name>
    <dbReference type="NCBI Taxonomy" id="2950604"/>
    <lineage>
        <taxon>Bacteria</taxon>
        <taxon>Bacillati</taxon>
        <taxon>Bacillota</taxon>
        <taxon>Bacilli</taxon>
        <taxon>Bacillales</taxon>
        <taxon>Paenibacillaceae</taxon>
        <taxon>Brevibacillus</taxon>
    </lineage>
</organism>
<sequence length="335" mass="36193">MKKMKYASLTLMTAAILSANITGASATSEPVRELSIQVNGQQLELHAIDDKQQQTVLVPLRQVAEALGYEVSWNSTNKAAEVKKGAQWSYAKAGEDNYPYAKMYKSVGAVPKVINDKTYVTVAFVQDILQTPVQVSGDSVSIADQAEQEGVKKAGSITRINRVDGKVSILVNGYQKGILLHIGDETKIVKADGKPGTVEDLKLGTEIEAVHANFMALSLPPQTSAKEIVIKNSLETPEVLGTFGTVQSVEKSTDGNVLIGVKGERLTDNSFEEIRLVVTDETKVLTTDGKTLTKADVKPDMKVFAYYSPKLTRSLIPQGVAEKIVVEPAEELAAE</sequence>
<proteinExistence type="predicted"/>
<evidence type="ECO:0000313" key="3">
    <source>
        <dbReference type="EMBL" id="USG66238.1"/>
    </source>
</evidence>
<accession>A0ABY4WGF2</accession>